<reference evidence="3" key="1">
    <citation type="journal article" date="2019" name="Int. J. Syst. Evol. Microbiol.">
        <title>The Global Catalogue of Microorganisms (GCM) 10K type strain sequencing project: providing services to taxonomists for standard genome sequencing and annotation.</title>
        <authorList>
            <consortium name="The Broad Institute Genomics Platform"/>
            <consortium name="The Broad Institute Genome Sequencing Center for Infectious Disease"/>
            <person name="Wu L."/>
            <person name="Ma J."/>
        </authorList>
    </citation>
    <scope>NUCLEOTIDE SEQUENCE [LARGE SCALE GENOMIC DNA]</scope>
    <source>
        <strain evidence="3">JCM 11813</strain>
    </source>
</reference>
<dbReference type="Proteomes" id="UP001499979">
    <property type="component" value="Unassembled WGS sequence"/>
</dbReference>
<evidence type="ECO:0000313" key="2">
    <source>
        <dbReference type="EMBL" id="GAA1154300.1"/>
    </source>
</evidence>
<evidence type="ECO:0000259" key="1">
    <source>
        <dbReference type="Pfam" id="PF13845"/>
    </source>
</evidence>
<organism evidence="2 3">
    <name type="scientific">Nocardioides aquiterrae</name>
    <dbReference type="NCBI Taxonomy" id="203799"/>
    <lineage>
        <taxon>Bacteria</taxon>
        <taxon>Bacillati</taxon>
        <taxon>Actinomycetota</taxon>
        <taxon>Actinomycetes</taxon>
        <taxon>Propionibacteriales</taxon>
        <taxon>Nocardioidaceae</taxon>
        <taxon>Nocardioides</taxon>
    </lineage>
</organism>
<sequence length="227" mass="24089">MPATKACHALSYDEAVAPTASGSAVPCAKKHTSVTYAVGQLDTLVDGHLVAVDSDRVQQQVASECPSRFGLFVGGSLDDRRLSMLRPVWFTPTVEESDAGASWFRCDVVALAADGELAPLSGPMADVLSTSEGRDRYGMCGTASPGTADFARVICSAEHSWRAIAVVPLGDGAYPGKEKVRAAGQSRCRDAAAAVAPDTLDYQWGYEWPTAEQWKAGQTFGRCWAPD</sequence>
<accession>A0ABP4F367</accession>
<keyword evidence="3" id="KW-1185">Reference proteome</keyword>
<name>A0ABP4F367_9ACTN</name>
<dbReference type="InterPro" id="IPR026004">
    <property type="entry name" value="Septum_form"/>
</dbReference>
<evidence type="ECO:0000313" key="3">
    <source>
        <dbReference type="Proteomes" id="UP001499979"/>
    </source>
</evidence>
<feature type="domain" description="Septum formation-related" evidence="1">
    <location>
        <begin position="18"/>
        <end position="223"/>
    </location>
</feature>
<dbReference type="Pfam" id="PF13845">
    <property type="entry name" value="Septum_form"/>
    <property type="match status" value="1"/>
</dbReference>
<protein>
    <recommendedName>
        <fullName evidence="1">Septum formation-related domain-containing protein</fullName>
    </recommendedName>
</protein>
<dbReference type="EMBL" id="BAAAJE010000019">
    <property type="protein sequence ID" value="GAA1154300.1"/>
    <property type="molecule type" value="Genomic_DNA"/>
</dbReference>
<proteinExistence type="predicted"/>
<comment type="caution">
    <text evidence="2">The sequence shown here is derived from an EMBL/GenBank/DDBJ whole genome shotgun (WGS) entry which is preliminary data.</text>
</comment>
<gene>
    <name evidence="2" type="ORF">GCM10009606_35740</name>
</gene>